<proteinExistence type="predicted"/>
<feature type="domain" description="Novel STAND NTPase 3" evidence="1">
    <location>
        <begin position="77"/>
        <end position="170"/>
    </location>
</feature>
<dbReference type="Proteomes" id="UP001209168">
    <property type="component" value="Unassembled WGS sequence"/>
</dbReference>
<evidence type="ECO:0000313" key="3">
    <source>
        <dbReference type="Proteomes" id="UP001209168"/>
    </source>
</evidence>
<sequence>MVIMNVDFNQIIQRFEKGEDLFLADKVRIRIPNAEQRLRGGLDYFVDKYTCGEVPHAKWLENNYRPIVDWMTDNKGKGLLITGGCGLGKTLIGKHILPLLLQDSCRKLVNIFTAQELNTKIDEILKLHIIYIDDIGTEEVSKVYGNVRCTFSELCDAAEQKGKLLIITTNLTANELEAKYGERTIDRLKAITKFVPFTGKSLRK</sequence>
<protein>
    <recommendedName>
        <fullName evidence="1">Novel STAND NTPase 3 domain-containing protein</fullName>
    </recommendedName>
</protein>
<dbReference type="Pfam" id="PF20720">
    <property type="entry name" value="nSTAND3"/>
    <property type="match status" value="1"/>
</dbReference>
<dbReference type="Gene3D" id="3.40.50.300">
    <property type="entry name" value="P-loop containing nucleotide triphosphate hydrolases"/>
    <property type="match status" value="1"/>
</dbReference>
<dbReference type="AlphaFoldDB" id="A0AAW5UGV8"/>
<dbReference type="RefSeq" id="WP_256613739.1">
    <property type="nucleotide sequence ID" value="NZ_JAHRGK010000002.1"/>
</dbReference>
<dbReference type="SUPFAM" id="SSF52540">
    <property type="entry name" value="P-loop containing nucleoside triphosphate hydrolases"/>
    <property type="match status" value="1"/>
</dbReference>
<accession>A0AAW5UGV8</accession>
<dbReference type="EMBL" id="JAPDVH010000001">
    <property type="protein sequence ID" value="MCW4154093.1"/>
    <property type="molecule type" value="Genomic_DNA"/>
</dbReference>
<reference evidence="2" key="1">
    <citation type="submission" date="2022-11" db="EMBL/GenBank/DDBJ databases">
        <title>Genomic repertoires linked with pathogenic potency of arthritogenic Prevotella copri isolated from the gut of rheumatoid arthritis patients.</title>
        <authorList>
            <person name="Nii T."/>
            <person name="Maeda Y."/>
            <person name="Motooka D."/>
            <person name="Naito M."/>
            <person name="Matsumoto Y."/>
            <person name="Ogawa T."/>
            <person name="Oguro-Igashira E."/>
            <person name="Kishikawa T."/>
            <person name="Yamashita M."/>
            <person name="Koizumi S."/>
            <person name="Kurakawa T."/>
            <person name="Okumura R."/>
            <person name="Kayama H."/>
            <person name="Murakami M."/>
            <person name="Sakaguchi T."/>
            <person name="Das B."/>
            <person name="Nakamura S."/>
            <person name="Okada Y."/>
            <person name="Kumanogoh A."/>
            <person name="Takeda K."/>
        </authorList>
    </citation>
    <scope>NUCLEOTIDE SEQUENCE</scope>
    <source>
        <strain evidence="2">H012_8</strain>
    </source>
</reference>
<name>A0AAW5UGV8_9BACT</name>
<dbReference type="InterPro" id="IPR049050">
    <property type="entry name" value="nSTAND3"/>
</dbReference>
<organism evidence="2 3">
    <name type="scientific">Segatella copri</name>
    <dbReference type="NCBI Taxonomy" id="165179"/>
    <lineage>
        <taxon>Bacteria</taxon>
        <taxon>Pseudomonadati</taxon>
        <taxon>Bacteroidota</taxon>
        <taxon>Bacteroidia</taxon>
        <taxon>Bacteroidales</taxon>
        <taxon>Prevotellaceae</taxon>
        <taxon>Segatella</taxon>
    </lineage>
</organism>
<evidence type="ECO:0000259" key="1">
    <source>
        <dbReference type="Pfam" id="PF20720"/>
    </source>
</evidence>
<comment type="caution">
    <text evidence="2">The sequence shown here is derived from an EMBL/GenBank/DDBJ whole genome shotgun (WGS) entry which is preliminary data.</text>
</comment>
<evidence type="ECO:0000313" key="2">
    <source>
        <dbReference type="EMBL" id="MCW4154093.1"/>
    </source>
</evidence>
<gene>
    <name evidence="2" type="ORF">ONT23_00760</name>
</gene>
<dbReference type="InterPro" id="IPR027417">
    <property type="entry name" value="P-loop_NTPase"/>
</dbReference>